<dbReference type="Proteomes" id="UP000001514">
    <property type="component" value="Unassembled WGS sequence"/>
</dbReference>
<dbReference type="PROSITE" id="PS00383">
    <property type="entry name" value="TYR_PHOSPHATASE_1"/>
    <property type="match status" value="1"/>
</dbReference>
<dbReference type="Gramene" id="EFJ16258">
    <property type="protein sequence ID" value="EFJ16258"/>
    <property type="gene ID" value="SELMODRAFT_116653"/>
</dbReference>
<evidence type="ECO:0000313" key="5">
    <source>
        <dbReference type="EMBL" id="EFJ16258.1"/>
    </source>
</evidence>
<keyword evidence="6" id="KW-1185">Reference proteome</keyword>
<feature type="non-terminal residue" evidence="5">
    <location>
        <position position="1"/>
    </location>
</feature>
<dbReference type="InParanoid" id="D8SGT4"/>
<evidence type="ECO:0000256" key="1">
    <source>
        <dbReference type="ARBA" id="ARBA00022801"/>
    </source>
</evidence>
<dbReference type="AlphaFoldDB" id="D8SGT4"/>
<dbReference type="GO" id="GO:0046328">
    <property type="term" value="P:regulation of JNK cascade"/>
    <property type="evidence" value="ECO:0000318"/>
    <property type="project" value="GO_Central"/>
</dbReference>
<dbReference type="PROSITE" id="PS50054">
    <property type="entry name" value="TYR_PHOSPHATASE_DUAL"/>
    <property type="match status" value="1"/>
</dbReference>
<feature type="domain" description="Tyrosine specific protein phosphatases" evidence="4">
    <location>
        <begin position="60"/>
        <end position="123"/>
    </location>
</feature>
<dbReference type="PROSITE" id="PS50056">
    <property type="entry name" value="TYR_PHOSPHATASE_2"/>
    <property type="match status" value="1"/>
</dbReference>
<dbReference type="Gene3D" id="3.90.190.10">
    <property type="entry name" value="Protein tyrosine phosphatase superfamily"/>
    <property type="match status" value="1"/>
</dbReference>
<proteinExistence type="predicted"/>
<evidence type="ECO:0000313" key="6">
    <source>
        <dbReference type="Proteomes" id="UP000001514"/>
    </source>
</evidence>
<dbReference type="GO" id="GO:0008579">
    <property type="term" value="F:JUN kinase phosphatase activity"/>
    <property type="evidence" value="ECO:0000318"/>
    <property type="project" value="GO_Central"/>
</dbReference>
<dbReference type="PANTHER" id="PTHR46377">
    <property type="entry name" value="DUAL SPECIFICITY PROTEIN PHOSPHATASE 19"/>
    <property type="match status" value="1"/>
</dbReference>
<reference evidence="5 6" key="1">
    <citation type="journal article" date="2011" name="Science">
        <title>The Selaginella genome identifies genetic changes associated with the evolution of vascular plants.</title>
        <authorList>
            <person name="Banks J.A."/>
            <person name="Nishiyama T."/>
            <person name="Hasebe M."/>
            <person name="Bowman J.L."/>
            <person name="Gribskov M."/>
            <person name="dePamphilis C."/>
            <person name="Albert V.A."/>
            <person name="Aono N."/>
            <person name="Aoyama T."/>
            <person name="Ambrose B.A."/>
            <person name="Ashton N.W."/>
            <person name="Axtell M.J."/>
            <person name="Barker E."/>
            <person name="Barker M.S."/>
            <person name="Bennetzen J.L."/>
            <person name="Bonawitz N.D."/>
            <person name="Chapple C."/>
            <person name="Cheng C."/>
            <person name="Correa L.G."/>
            <person name="Dacre M."/>
            <person name="DeBarry J."/>
            <person name="Dreyer I."/>
            <person name="Elias M."/>
            <person name="Engstrom E.M."/>
            <person name="Estelle M."/>
            <person name="Feng L."/>
            <person name="Finet C."/>
            <person name="Floyd S.K."/>
            <person name="Frommer W.B."/>
            <person name="Fujita T."/>
            <person name="Gramzow L."/>
            <person name="Gutensohn M."/>
            <person name="Harholt J."/>
            <person name="Hattori M."/>
            <person name="Heyl A."/>
            <person name="Hirai T."/>
            <person name="Hiwatashi Y."/>
            <person name="Ishikawa M."/>
            <person name="Iwata M."/>
            <person name="Karol K.G."/>
            <person name="Koehler B."/>
            <person name="Kolukisaoglu U."/>
            <person name="Kubo M."/>
            <person name="Kurata T."/>
            <person name="Lalonde S."/>
            <person name="Li K."/>
            <person name="Li Y."/>
            <person name="Litt A."/>
            <person name="Lyons E."/>
            <person name="Manning G."/>
            <person name="Maruyama T."/>
            <person name="Michael T.P."/>
            <person name="Mikami K."/>
            <person name="Miyazaki S."/>
            <person name="Morinaga S."/>
            <person name="Murata T."/>
            <person name="Mueller-Roeber B."/>
            <person name="Nelson D.R."/>
            <person name="Obara M."/>
            <person name="Oguri Y."/>
            <person name="Olmstead R.G."/>
            <person name="Onodera N."/>
            <person name="Petersen B.L."/>
            <person name="Pils B."/>
            <person name="Prigge M."/>
            <person name="Rensing S.A."/>
            <person name="Riano-Pachon D.M."/>
            <person name="Roberts A.W."/>
            <person name="Sato Y."/>
            <person name="Scheller H.V."/>
            <person name="Schulz B."/>
            <person name="Schulz C."/>
            <person name="Shakirov E.V."/>
            <person name="Shibagaki N."/>
            <person name="Shinohara N."/>
            <person name="Shippen D.E."/>
            <person name="Soerensen I."/>
            <person name="Sotooka R."/>
            <person name="Sugimoto N."/>
            <person name="Sugita M."/>
            <person name="Sumikawa N."/>
            <person name="Tanurdzic M."/>
            <person name="Theissen G."/>
            <person name="Ulvskov P."/>
            <person name="Wakazuki S."/>
            <person name="Weng J.K."/>
            <person name="Willats W.W."/>
            <person name="Wipf D."/>
            <person name="Wolf P.G."/>
            <person name="Yang L."/>
            <person name="Zimmer A.D."/>
            <person name="Zhu Q."/>
            <person name="Mitros T."/>
            <person name="Hellsten U."/>
            <person name="Loque D."/>
            <person name="Otillar R."/>
            <person name="Salamov A."/>
            <person name="Schmutz J."/>
            <person name="Shapiro H."/>
            <person name="Lindquist E."/>
            <person name="Lucas S."/>
            <person name="Rokhsar D."/>
            <person name="Grigoriev I.V."/>
        </authorList>
    </citation>
    <scope>NUCLEOTIDE SEQUENCE [LARGE SCALE GENOMIC DNA]</scope>
</reference>
<dbReference type="Pfam" id="PF00782">
    <property type="entry name" value="DSPc"/>
    <property type="match status" value="1"/>
</dbReference>
<dbReference type="KEGG" id="smo:SELMODRAFT_116653"/>
<dbReference type="PANTHER" id="PTHR46377:SF1">
    <property type="entry name" value="DUAL SPECIFICITY PROTEIN PHOSPHATASE 19"/>
    <property type="match status" value="1"/>
</dbReference>
<dbReference type="SUPFAM" id="SSF52799">
    <property type="entry name" value="(Phosphotyrosine protein) phosphatases II"/>
    <property type="match status" value="1"/>
</dbReference>
<evidence type="ECO:0008006" key="7">
    <source>
        <dbReference type="Google" id="ProtNLM"/>
    </source>
</evidence>
<organism evidence="6">
    <name type="scientific">Selaginella moellendorffii</name>
    <name type="common">Spikemoss</name>
    <dbReference type="NCBI Taxonomy" id="88036"/>
    <lineage>
        <taxon>Eukaryota</taxon>
        <taxon>Viridiplantae</taxon>
        <taxon>Streptophyta</taxon>
        <taxon>Embryophyta</taxon>
        <taxon>Tracheophyta</taxon>
        <taxon>Lycopodiopsida</taxon>
        <taxon>Selaginellales</taxon>
        <taxon>Selaginellaceae</taxon>
        <taxon>Selaginella</taxon>
    </lineage>
</organism>
<dbReference type="STRING" id="88036.D8SGT4"/>
<dbReference type="eggNOG" id="KOG1716">
    <property type="taxonomic scope" value="Eukaryota"/>
</dbReference>
<keyword evidence="1" id="KW-0378">Hydrolase</keyword>
<dbReference type="InterPro" id="IPR020422">
    <property type="entry name" value="TYR_PHOSPHATASE_DUAL_dom"/>
</dbReference>
<dbReference type="InterPro" id="IPR000340">
    <property type="entry name" value="Dual-sp_phosphatase_cat-dom"/>
</dbReference>
<keyword evidence="2" id="KW-0904">Protein phosphatase</keyword>
<dbReference type="InterPro" id="IPR000387">
    <property type="entry name" value="Tyr_Pase_dom"/>
</dbReference>
<dbReference type="InterPro" id="IPR016130">
    <property type="entry name" value="Tyr_Pase_AS"/>
</dbReference>
<sequence>GMRQVREWLYIGNADDAGSFVSGSWHGFTHILTLAPEKRPGFAGTPPVRKIVPLVDEESQDIAQVLRECLGFIDRGVEEGIVLVHCIGGFSRSASVVTAYLMWKEGLGMDEALESLRRCKEGIRPNAGFIKQLREFEQRGDEFDVLQDRETEHKAMEYRCKLCKREMVV</sequence>
<name>D8SGT4_SELML</name>
<protein>
    <recommendedName>
        <fullName evidence="7">Protein-tyrosine-phosphatase</fullName>
    </recommendedName>
</protein>
<accession>D8SGT4</accession>
<evidence type="ECO:0000256" key="2">
    <source>
        <dbReference type="ARBA" id="ARBA00022912"/>
    </source>
</evidence>
<evidence type="ECO:0000259" key="3">
    <source>
        <dbReference type="PROSITE" id="PS50054"/>
    </source>
</evidence>
<dbReference type="EMBL" id="GL377619">
    <property type="protein sequence ID" value="EFJ16258.1"/>
    <property type="molecule type" value="Genomic_DNA"/>
</dbReference>
<dbReference type="GO" id="GO:0005737">
    <property type="term" value="C:cytoplasm"/>
    <property type="evidence" value="ECO:0000318"/>
    <property type="project" value="GO_Central"/>
</dbReference>
<evidence type="ECO:0000259" key="4">
    <source>
        <dbReference type="PROSITE" id="PS50056"/>
    </source>
</evidence>
<feature type="domain" description="Tyrosine-protein phosphatase" evidence="3">
    <location>
        <begin position="1"/>
        <end position="142"/>
    </location>
</feature>
<gene>
    <name evidence="5" type="ORF">SELMODRAFT_116653</name>
</gene>
<dbReference type="SMART" id="SM00195">
    <property type="entry name" value="DSPc"/>
    <property type="match status" value="1"/>
</dbReference>
<dbReference type="HOGENOM" id="CLU_027074_11_7_1"/>
<dbReference type="InterPro" id="IPR029021">
    <property type="entry name" value="Prot-tyrosine_phosphatase-like"/>
</dbReference>